<organism evidence="2 3">
    <name type="scientific">Brachionus plicatilis</name>
    <name type="common">Marine rotifer</name>
    <name type="synonym">Brachionus muelleri</name>
    <dbReference type="NCBI Taxonomy" id="10195"/>
    <lineage>
        <taxon>Eukaryota</taxon>
        <taxon>Metazoa</taxon>
        <taxon>Spiralia</taxon>
        <taxon>Gnathifera</taxon>
        <taxon>Rotifera</taxon>
        <taxon>Eurotatoria</taxon>
        <taxon>Monogononta</taxon>
        <taxon>Pseudotrocha</taxon>
        <taxon>Ploima</taxon>
        <taxon>Brachionidae</taxon>
        <taxon>Brachionus</taxon>
    </lineage>
</organism>
<gene>
    <name evidence="2" type="ORF">BpHYR1_051870</name>
</gene>
<feature type="compositionally biased region" description="Basic and acidic residues" evidence="1">
    <location>
        <begin position="243"/>
        <end position="256"/>
    </location>
</feature>
<reference evidence="2 3" key="1">
    <citation type="journal article" date="2018" name="Sci. Rep.">
        <title>Genomic signatures of local adaptation to the degree of environmental predictability in rotifers.</title>
        <authorList>
            <person name="Franch-Gras L."/>
            <person name="Hahn C."/>
            <person name="Garcia-Roger E.M."/>
            <person name="Carmona M.J."/>
            <person name="Serra M."/>
            <person name="Gomez A."/>
        </authorList>
    </citation>
    <scope>NUCLEOTIDE SEQUENCE [LARGE SCALE GENOMIC DNA]</scope>
    <source>
        <strain evidence="2">HYR1</strain>
    </source>
</reference>
<dbReference type="Proteomes" id="UP000276133">
    <property type="component" value="Unassembled WGS sequence"/>
</dbReference>
<feature type="region of interest" description="Disordered" evidence="1">
    <location>
        <begin position="65"/>
        <end position="151"/>
    </location>
</feature>
<feature type="compositionally biased region" description="Polar residues" evidence="1">
    <location>
        <begin position="84"/>
        <end position="115"/>
    </location>
</feature>
<evidence type="ECO:0000313" key="2">
    <source>
        <dbReference type="EMBL" id="RNA22140.1"/>
    </source>
</evidence>
<feature type="region of interest" description="Disordered" evidence="1">
    <location>
        <begin position="240"/>
        <end position="281"/>
    </location>
</feature>
<protein>
    <submittedName>
        <fullName evidence="2">Uncharacterized protein</fullName>
    </submittedName>
</protein>
<dbReference type="AlphaFoldDB" id="A0A3M7RF44"/>
<accession>A0A3M7RF44</accession>
<keyword evidence="3" id="KW-1185">Reference proteome</keyword>
<dbReference type="EMBL" id="REGN01003526">
    <property type="protein sequence ID" value="RNA22140.1"/>
    <property type="molecule type" value="Genomic_DNA"/>
</dbReference>
<feature type="compositionally biased region" description="Low complexity" evidence="1">
    <location>
        <begin position="116"/>
        <end position="141"/>
    </location>
</feature>
<proteinExistence type="predicted"/>
<evidence type="ECO:0000256" key="1">
    <source>
        <dbReference type="SAM" id="MobiDB-lite"/>
    </source>
</evidence>
<sequence length="314" mass="35955">MAIITQFEAFFLTLKYIDHLIMIMDFKLHYPYTLKNFKDYTSLGDDKINIENQDMLAEISDGITKPVEKPIPKPLPPTVDHSEITPNKRVSSRSVSESTDQNEIEISTNATQTNLSASLSPNETSSSTSSNCSTNVSVSRSGSALRQSTSSSAIYTKRFKTSHRPYQNYQPSHQTTYPYSNQFGYQTFPNGYYQQVNPYMPAYQAQSMVYQPYGSQHVYQQSHYGTNQVVHNSLNVQNVNIKNEPEEPSEKEKRSDNQWSPYFTNPIPFKQEPLEPNNKEPNQINIVNQLLKDKQILNQLEKVAQTFKPQNIEV</sequence>
<evidence type="ECO:0000313" key="3">
    <source>
        <dbReference type="Proteomes" id="UP000276133"/>
    </source>
</evidence>
<feature type="compositionally biased region" description="Polar residues" evidence="1">
    <location>
        <begin position="142"/>
        <end position="151"/>
    </location>
</feature>
<comment type="caution">
    <text evidence="2">The sequence shown here is derived from an EMBL/GenBank/DDBJ whole genome shotgun (WGS) entry which is preliminary data.</text>
</comment>
<name>A0A3M7RF44_BRAPC</name>